<dbReference type="PANTHER" id="PTHR19872:SF7">
    <property type="entry name" value="F-BOX AND WD REPEAT DOMAIN CONTAINING PROTEIN 10B-RELATED"/>
    <property type="match status" value="1"/>
</dbReference>
<evidence type="ECO:0000256" key="4">
    <source>
        <dbReference type="SAM" id="MobiDB-lite"/>
    </source>
</evidence>
<dbReference type="RefSeq" id="XP_030630705.1">
    <property type="nucleotide sequence ID" value="XM_030774845.1"/>
</dbReference>
<evidence type="ECO:0000256" key="2">
    <source>
        <dbReference type="ARBA" id="ARBA00022737"/>
    </source>
</evidence>
<dbReference type="SMART" id="SM00320">
    <property type="entry name" value="WD40"/>
    <property type="match status" value="7"/>
</dbReference>
<dbReference type="InterPro" id="IPR051075">
    <property type="entry name" value="SCF_subunit_WD-repeat"/>
</dbReference>
<dbReference type="InterPro" id="IPR036047">
    <property type="entry name" value="F-box-like_dom_sf"/>
</dbReference>
<dbReference type="CDD" id="cd00200">
    <property type="entry name" value="WD40"/>
    <property type="match status" value="1"/>
</dbReference>
<evidence type="ECO:0000256" key="3">
    <source>
        <dbReference type="PROSITE-ProRule" id="PRU00221"/>
    </source>
</evidence>
<feature type="region of interest" description="Disordered" evidence="4">
    <location>
        <begin position="915"/>
        <end position="961"/>
    </location>
</feature>
<feature type="repeat" description="WD" evidence="3">
    <location>
        <begin position="469"/>
        <end position="510"/>
    </location>
</feature>
<dbReference type="Proteomes" id="UP000504632">
    <property type="component" value="Chromosome 5"/>
</dbReference>
<reference evidence="6" key="1">
    <citation type="submission" date="2025-08" db="UniProtKB">
        <authorList>
            <consortium name="RefSeq"/>
        </authorList>
    </citation>
    <scope>IDENTIFICATION</scope>
</reference>
<protein>
    <submittedName>
        <fullName evidence="6">CMT1A duplicated region transcript 1 protein</fullName>
    </submittedName>
</protein>
<dbReference type="InterPro" id="IPR036322">
    <property type="entry name" value="WD40_repeat_dom_sf"/>
</dbReference>
<dbReference type="FunCoup" id="A0A6J2VCZ5">
    <property type="interactions" value="558"/>
</dbReference>
<name>A0A6J2VCZ5_CHACN</name>
<feature type="compositionally biased region" description="Basic and acidic residues" evidence="4">
    <location>
        <begin position="259"/>
        <end position="270"/>
    </location>
</feature>
<dbReference type="InterPro" id="IPR019775">
    <property type="entry name" value="WD40_repeat_CS"/>
</dbReference>
<dbReference type="InterPro" id="IPR015943">
    <property type="entry name" value="WD40/YVTN_repeat-like_dom_sf"/>
</dbReference>
<feature type="region of interest" description="Disordered" evidence="4">
    <location>
        <begin position="223"/>
        <end position="277"/>
    </location>
</feature>
<feature type="compositionally biased region" description="Basic and acidic residues" evidence="4">
    <location>
        <begin position="937"/>
        <end position="947"/>
    </location>
</feature>
<dbReference type="AlphaFoldDB" id="A0A6J2VCZ5"/>
<dbReference type="PANTHER" id="PTHR19872">
    <property type="entry name" value="UBIQUITIN LIGASE SPECIFICITY FACTOR/HREP PROTEIN"/>
    <property type="match status" value="1"/>
</dbReference>
<keyword evidence="2" id="KW-0677">Repeat</keyword>
<dbReference type="InParanoid" id="A0A6J2VCZ5"/>
<gene>
    <name evidence="6" type="primary">fbxw10</name>
</gene>
<keyword evidence="5" id="KW-1185">Reference proteome</keyword>
<evidence type="ECO:0000313" key="6">
    <source>
        <dbReference type="RefSeq" id="XP_030630705.1"/>
    </source>
</evidence>
<accession>A0A6J2VCZ5</accession>
<dbReference type="PROSITE" id="PS50294">
    <property type="entry name" value="WD_REPEATS_REGION"/>
    <property type="match status" value="2"/>
</dbReference>
<dbReference type="InterPro" id="IPR001680">
    <property type="entry name" value="WD40_rpt"/>
</dbReference>
<dbReference type="SUPFAM" id="SSF81383">
    <property type="entry name" value="F-box domain"/>
    <property type="match status" value="1"/>
</dbReference>
<feature type="compositionally biased region" description="Polar residues" evidence="4">
    <location>
        <begin position="240"/>
        <end position="252"/>
    </location>
</feature>
<sequence length="1055" mass="120142">MKWKSDLSVASDLTFRCKTKNAEFNQCGDCQSCLLSTKLYDSTLWLKRADNASKRRFLIGLLLRCNNLQILKSMQNVLQFTLRKDFIYARCRSKPNIREDNICSSRARNNTDKAFDNNTQHGMEISETWDWFGGGPDWTKSYYLRGVLSICNTEILHMLGNLVRVLIEREKRKFLHLHCVSEGNEDDVFSIPESKCSFHTDEHPELDLLIQASSIYEPVSLPSEAQHGSQTVGPGEEHPSNSQLYSCQSQHASRAGSVMREEESKGRDTYSDSSEDPTLIVVPRSSWSLSGVSCHRDFIRMLPVHLAKKILGLLDRASLHSCQHVSQHWCYLTAEILRETEVKKMVENQTMALQGNPHCRVSPVYAKIREVLVPIREEERHIHLPENYFSKHRKERGFESVYMGVKTRPVQMEERNVYCGVYNVLVLQEREDPTRVTHYGGGQIVALGSKDRTVRLLDIVTLKEVPLIIQGHAGSIRAVLICEERGLVISASYDLSIRCWNLRTGTCTMLFRGHQGTINCLDLHGDQLVSGAKDCKVKVWNLLTGQCHEHLRFKHHNPVTCVKIDKALVLSSCEGGMIKMWGMETASLLKMITGHQGSVRCLFFDQWHILSGGSDGQVMAWSTNCDFRKSLMTYRHPKEVHTLSFIFLRVITGCLDGKIRIFNFLTGDCLRIIKASTHQSPVLSIHTHHNNIVVNTRGSVLIFQFAKVRWDYSASAEREFFDFRDLDSPKCMAWKLPHAVAQTELVRQAPVRPATFEGHCSARKYMDLQRKVFAKLPSSSSPARPADGLGHTPTSSGREQLVMTRSERAVRDKVRKRGPHHSLTPDHVFLKVSSSQHVWCSNQAGANMELNARVRDAWGPLGNKPSTDLQLRASPAPPKAQRRPQTQTHVLFTYSPYKGTAEMYSPLSSFATDQNTQTWSKRSSPDLGRPQTVLGFAEHRSRPQSDRKRPKSSSSVRPGMRKVGFFTTTAAENIRSPQPLDPFREHSAFQLRTDTQLEEYIRDLTKCHQQMSECGDNQEKRWETMWKMRLRGVPITEFTRKDQVYAPELGLDTYI</sequence>
<dbReference type="SUPFAM" id="SSF50978">
    <property type="entry name" value="WD40 repeat-like"/>
    <property type="match status" value="1"/>
</dbReference>
<dbReference type="GeneID" id="115812365"/>
<dbReference type="PROSITE" id="PS00678">
    <property type="entry name" value="WD_REPEATS_1"/>
    <property type="match status" value="1"/>
</dbReference>
<dbReference type="CDD" id="cd22136">
    <property type="entry name" value="F-box_FBXW10"/>
    <property type="match status" value="1"/>
</dbReference>
<proteinExistence type="predicted"/>
<dbReference type="CTD" id="10517"/>
<keyword evidence="1 3" id="KW-0853">WD repeat</keyword>
<feature type="repeat" description="WD" evidence="3">
    <location>
        <begin position="592"/>
        <end position="622"/>
    </location>
</feature>
<dbReference type="OrthoDB" id="674604at2759"/>
<evidence type="ECO:0000313" key="5">
    <source>
        <dbReference type="Proteomes" id="UP000504632"/>
    </source>
</evidence>
<dbReference type="PROSITE" id="PS50082">
    <property type="entry name" value="WD_REPEATS_2"/>
    <property type="match status" value="3"/>
</dbReference>
<organism evidence="5 6">
    <name type="scientific">Chanos chanos</name>
    <name type="common">Milkfish</name>
    <name type="synonym">Mugil chanos</name>
    <dbReference type="NCBI Taxonomy" id="29144"/>
    <lineage>
        <taxon>Eukaryota</taxon>
        <taxon>Metazoa</taxon>
        <taxon>Chordata</taxon>
        <taxon>Craniata</taxon>
        <taxon>Vertebrata</taxon>
        <taxon>Euteleostomi</taxon>
        <taxon>Actinopterygii</taxon>
        <taxon>Neopterygii</taxon>
        <taxon>Teleostei</taxon>
        <taxon>Ostariophysi</taxon>
        <taxon>Gonorynchiformes</taxon>
        <taxon>Chanidae</taxon>
        <taxon>Chanos</taxon>
    </lineage>
</organism>
<feature type="repeat" description="WD" evidence="3">
    <location>
        <begin position="511"/>
        <end position="550"/>
    </location>
</feature>
<dbReference type="Gene3D" id="1.20.1280.50">
    <property type="match status" value="1"/>
</dbReference>
<dbReference type="Gene3D" id="2.130.10.10">
    <property type="entry name" value="YVTN repeat-like/Quinoprotein amine dehydrogenase"/>
    <property type="match status" value="1"/>
</dbReference>
<feature type="region of interest" description="Disordered" evidence="4">
    <location>
        <begin position="776"/>
        <end position="825"/>
    </location>
</feature>
<feature type="region of interest" description="Disordered" evidence="4">
    <location>
        <begin position="858"/>
        <end position="887"/>
    </location>
</feature>
<dbReference type="Pfam" id="PF00400">
    <property type="entry name" value="WD40"/>
    <property type="match status" value="3"/>
</dbReference>
<evidence type="ECO:0000256" key="1">
    <source>
        <dbReference type="ARBA" id="ARBA00022574"/>
    </source>
</evidence>